<dbReference type="OrthoDB" id="6578004at2"/>
<dbReference type="KEGG" id="saco:SAME_01946"/>
<dbReference type="Gene3D" id="3.40.50.510">
    <property type="entry name" value="Phosphotransferase system, mannose-type IIA component"/>
    <property type="match status" value="1"/>
</dbReference>
<dbReference type="EMBL" id="LT906454">
    <property type="protein sequence ID" value="SNV44948.1"/>
    <property type="molecule type" value="Genomic_DNA"/>
</dbReference>
<comment type="subcellular location">
    <subcellularLocation>
        <location evidence="1">Cytoplasm</location>
    </subcellularLocation>
</comment>
<dbReference type="InterPro" id="IPR033887">
    <property type="entry name" value="PTS_IIA_man"/>
</dbReference>
<evidence type="ECO:0000256" key="5">
    <source>
        <dbReference type="ARBA" id="ARBA00022679"/>
    </source>
</evidence>
<evidence type="ECO:0000259" key="8">
    <source>
        <dbReference type="PROSITE" id="PS51096"/>
    </source>
</evidence>
<dbReference type="PROSITE" id="PS51096">
    <property type="entry name" value="PTS_EIIA_TYPE_4"/>
    <property type="match status" value="1"/>
</dbReference>
<reference evidence="9 10" key="1">
    <citation type="submission" date="2017-06" db="EMBL/GenBank/DDBJ databases">
        <authorList>
            <consortium name="Pathogen Informatics"/>
        </authorList>
    </citation>
    <scope>NUCLEOTIDE SEQUENCE [LARGE SCALE GENOMIC DNA]</scope>
    <source>
        <strain evidence="9 10">NCTC11291</strain>
    </source>
</reference>
<dbReference type="CDD" id="cd00006">
    <property type="entry name" value="PTS_IIA_man"/>
    <property type="match status" value="1"/>
</dbReference>
<dbReference type="AlphaFoldDB" id="A0A239XG64"/>
<dbReference type="RefSeq" id="WP_017769964.1">
    <property type="nucleotide sequence ID" value="NZ_LT906454.1"/>
</dbReference>
<dbReference type="PANTHER" id="PTHR33799">
    <property type="entry name" value="PTS PERMEASE-RELATED-RELATED"/>
    <property type="match status" value="1"/>
</dbReference>
<organism evidence="9 10">
    <name type="scientific">Streptococcus acidominimus</name>
    <dbReference type="NCBI Taxonomy" id="1326"/>
    <lineage>
        <taxon>Bacteria</taxon>
        <taxon>Bacillati</taxon>
        <taxon>Bacillota</taxon>
        <taxon>Bacilli</taxon>
        <taxon>Lactobacillales</taxon>
        <taxon>Streptococcaceae</taxon>
        <taxon>Streptococcus</taxon>
    </lineage>
</organism>
<evidence type="ECO:0000313" key="10">
    <source>
        <dbReference type="Proteomes" id="UP000215144"/>
    </source>
</evidence>
<dbReference type="Proteomes" id="UP000215144">
    <property type="component" value="Chromosome 1"/>
</dbReference>
<dbReference type="PANTHER" id="PTHR33799:SF1">
    <property type="entry name" value="PTS SYSTEM MANNOSE-SPECIFIC EIIAB COMPONENT-RELATED"/>
    <property type="match status" value="1"/>
</dbReference>
<keyword evidence="4" id="KW-0762">Sugar transport</keyword>
<dbReference type="GO" id="GO:0016301">
    <property type="term" value="F:kinase activity"/>
    <property type="evidence" value="ECO:0007669"/>
    <property type="project" value="UniProtKB-KW"/>
</dbReference>
<keyword evidence="6" id="KW-0598">Phosphotransferase system</keyword>
<dbReference type="GO" id="GO:0005737">
    <property type="term" value="C:cytoplasm"/>
    <property type="evidence" value="ECO:0007669"/>
    <property type="project" value="UniProtKB-SubCell"/>
</dbReference>
<dbReference type="InterPro" id="IPR004701">
    <property type="entry name" value="PTS_EIIA_man-typ"/>
</dbReference>
<accession>A0A239XG64</accession>
<keyword evidence="7" id="KW-0418">Kinase</keyword>
<evidence type="ECO:0000256" key="1">
    <source>
        <dbReference type="ARBA" id="ARBA00004496"/>
    </source>
</evidence>
<name>A0A239XG64_STRAI</name>
<keyword evidence="3" id="KW-0963">Cytoplasm</keyword>
<evidence type="ECO:0000256" key="6">
    <source>
        <dbReference type="ARBA" id="ARBA00022683"/>
    </source>
</evidence>
<sequence length="141" mass="15543">MKRHYLIASHGHLASGLQHSLQILTGRGEEFTVIDAYVDDSDYTATLTDFVKQLASDEQGLIFTDLLGGSVNQKVVQTLMDTPKDNVFLISNTNLATILSLAYAKPDEELTLEDIHQVIAESQVTAVDLALTNNDEVDFFD</sequence>
<dbReference type="InterPro" id="IPR036662">
    <property type="entry name" value="PTS_EIIA_man-typ_sf"/>
</dbReference>
<keyword evidence="2" id="KW-0813">Transport</keyword>
<dbReference type="EC" id="2.7.1.-" evidence="9"/>
<evidence type="ECO:0000256" key="4">
    <source>
        <dbReference type="ARBA" id="ARBA00022597"/>
    </source>
</evidence>
<keyword evidence="5 9" id="KW-0808">Transferase</keyword>
<feature type="domain" description="PTS EIIA type-4" evidence="8">
    <location>
        <begin position="2"/>
        <end position="127"/>
    </location>
</feature>
<evidence type="ECO:0000256" key="2">
    <source>
        <dbReference type="ARBA" id="ARBA00022448"/>
    </source>
</evidence>
<protein>
    <submittedName>
        <fullName evidence="9">PTS system mannose-specific transporter subunit IIA</fullName>
        <ecNumber evidence="9">2.7.1.-</ecNumber>
    </submittedName>
</protein>
<evidence type="ECO:0000256" key="7">
    <source>
        <dbReference type="ARBA" id="ARBA00022777"/>
    </source>
</evidence>
<dbReference type="InterPro" id="IPR051471">
    <property type="entry name" value="Bacterial_PTS_sugar_comp"/>
</dbReference>
<evidence type="ECO:0000313" key="9">
    <source>
        <dbReference type="EMBL" id="SNV44948.1"/>
    </source>
</evidence>
<evidence type="ECO:0000256" key="3">
    <source>
        <dbReference type="ARBA" id="ARBA00022490"/>
    </source>
</evidence>
<dbReference type="GO" id="GO:0009401">
    <property type="term" value="P:phosphoenolpyruvate-dependent sugar phosphotransferase system"/>
    <property type="evidence" value="ECO:0007669"/>
    <property type="project" value="UniProtKB-KW"/>
</dbReference>
<proteinExistence type="predicted"/>
<gene>
    <name evidence="9" type="ORF">SAMEA4504048_01946</name>
</gene>
<dbReference type="Pfam" id="PF03610">
    <property type="entry name" value="EIIA-man"/>
    <property type="match status" value="1"/>
</dbReference>
<dbReference type="SUPFAM" id="SSF53062">
    <property type="entry name" value="PTS system fructose IIA component-like"/>
    <property type="match status" value="1"/>
</dbReference>
<dbReference type="GO" id="GO:0016020">
    <property type="term" value="C:membrane"/>
    <property type="evidence" value="ECO:0007669"/>
    <property type="project" value="InterPro"/>
</dbReference>